<dbReference type="Gene3D" id="3.40.190.10">
    <property type="entry name" value="Periplasmic binding protein-like II"/>
    <property type="match status" value="2"/>
</dbReference>
<comment type="caution">
    <text evidence="9">The sequence shown here is derived from an EMBL/GenBank/DDBJ whole genome shotgun (WGS) entry which is preliminary data.</text>
</comment>
<evidence type="ECO:0000256" key="1">
    <source>
        <dbReference type="ARBA" id="ARBA00003502"/>
    </source>
</evidence>
<dbReference type="GO" id="GO:0003677">
    <property type="term" value="F:DNA binding"/>
    <property type="evidence" value="ECO:0007669"/>
    <property type="project" value="UniProtKB-KW"/>
</dbReference>
<dbReference type="PANTHER" id="PTHR30118:SF15">
    <property type="entry name" value="TRANSCRIPTIONAL REGULATORY PROTEIN"/>
    <property type="match status" value="1"/>
</dbReference>
<evidence type="ECO:0000313" key="8">
    <source>
        <dbReference type="EMBL" id="RXG95565.1"/>
    </source>
</evidence>
<keyword evidence="4" id="KW-0805">Transcription regulation</keyword>
<dbReference type="InterPro" id="IPR005119">
    <property type="entry name" value="LysR_subst-bd"/>
</dbReference>
<evidence type="ECO:0000313" key="10">
    <source>
        <dbReference type="Proteomes" id="UP000289946"/>
    </source>
</evidence>
<keyword evidence="5" id="KW-0238">DNA-binding</keyword>
<dbReference type="Proteomes" id="UP000290174">
    <property type="component" value="Unassembled WGS sequence"/>
</dbReference>
<protein>
    <submittedName>
        <fullName evidence="9">LysR family transcriptional regulator</fullName>
    </submittedName>
</protein>
<evidence type="ECO:0000256" key="3">
    <source>
        <dbReference type="ARBA" id="ARBA00022458"/>
    </source>
</evidence>
<comment type="similarity">
    <text evidence="2">Belongs to the LysR transcriptional regulatory family.</text>
</comment>
<feature type="domain" description="HTH lysR-type" evidence="7">
    <location>
        <begin position="8"/>
        <end position="65"/>
    </location>
</feature>
<evidence type="ECO:0000256" key="4">
    <source>
        <dbReference type="ARBA" id="ARBA00023015"/>
    </source>
</evidence>
<accession>A0A4Q0QXB2</accession>
<dbReference type="InterPro" id="IPR036390">
    <property type="entry name" value="WH_DNA-bd_sf"/>
</dbReference>
<dbReference type="Pfam" id="PF00126">
    <property type="entry name" value="HTH_1"/>
    <property type="match status" value="1"/>
</dbReference>
<organism evidence="9 11">
    <name type="scientific">Bradyrhizobium zhanjiangense</name>
    <dbReference type="NCBI Taxonomy" id="1325107"/>
    <lineage>
        <taxon>Bacteria</taxon>
        <taxon>Pseudomonadati</taxon>
        <taxon>Pseudomonadota</taxon>
        <taxon>Alphaproteobacteria</taxon>
        <taxon>Hyphomicrobiales</taxon>
        <taxon>Nitrobacteraceae</taxon>
        <taxon>Bradyrhizobium</taxon>
    </lineage>
</organism>
<evidence type="ECO:0000256" key="2">
    <source>
        <dbReference type="ARBA" id="ARBA00009437"/>
    </source>
</evidence>
<dbReference type="PRINTS" id="PR00039">
    <property type="entry name" value="HTHLYSR"/>
</dbReference>
<evidence type="ECO:0000313" key="11">
    <source>
        <dbReference type="Proteomes" id="UP000290174"/>
    </source>
</evidence>
<keyword evidence="6" id="KW-0804">Transcription</keyword>
<evidence type="ECO:0000259" key="7">
    <source>
        <dbReference type="PROSITE" id="PS50931"/>
    </source>
</evidence>
<keyword evidence="3" id="KW-0536">Nodulation</keyword>
<reference evidence="9 11" key="1">
    <citation type="submission" date="2018-11" db="EMBL/GenBank/DDBJ databases">
        <title>Bradyrhizobium sp. nov., isolated from effective nodules of peanut in China.</title>
        <authorList>
            <person name="Li Y."/>
        </authorList>
    </citation>
    <scope>NUCLEOTIDE SEQUENCE [LARGE SCALE GENOMIC DNA]</scope>
    <source>
        <strain evidence="9 11">CCBAU 51770</strain>
        <strain evidence="8 10">CCBAU 51781</strain>
    </source>
</reference>
<dbReference type="PROSITE" id="PS50931">
    <property type="entry name" value="HTH_LYSR"/>
    <property type="match status" value="1"/>
</dbReference>
<evidence type="ECO:0000256" key="5">
    <source>
        <dbReference type="ARBA" id="ARBA00023125"/>
    </source>
</evidence>
<dbReference type="EMBL" id="RKMK01000003">
    <property type="protein sequence ID" value="RXH01727.1"/>
    <property type="molecule type" value="Genomic_DNA"/>
</dbReference>
<keyword evidence="10" id="KW-1185">Reference proteome</keyword>
<dbReference type="Pfam" id="PF03466">
    <property type="entry name" value="LysR_substrate"/>
    <property type="match status" value="1"/>
</dbReference>
<dbReference type="Gene3D" id="1.10.10.10">
    <property type="entry name" value="Winged helix-like DNA-binding domain superfamily/Winged helix DNA-binding domain"/>
    <property type="match status" value="1"/>
</dbReference>
<name>A0A4Q0QXB2_9BRAD</name>
<evidence type="ECO:0000256" key="6">
    <source>
        <dbReference type="ARBA" id="ARBA00023163"/>
    </source>
</evidence>
<dbReference type="InterPro" id="IPR036388">
    <property type="entry name" value="WH-like_DNA-bd_sf"/>
</dbReference>
<proteinExistence type="inferred from homology"/>
<dbReference type="Proteomes" id="UP000289946">
    <property type="component" value="Unassembled WGS sequence"/>
</dbReference>
<dbReference type="InterPro" id="IPR050389">
    <property type="entry name" value="LysR-type_TF"/>
</dbReference>
<dbReference type="RefSeq" id="WP_128935156.1">
    <property type="nucleotide sequence ID" value="NZ_CP022221.1"/>
</dbReference>
<dbReference type="InterPro" id="IPR000847">
    <property type="entry name" value="LysR_HTH_N"/>
</dbReference>
<dbReference type="SUPFAM" id="SSF46785">
    <property type="entry name" value="Winged helix' DNA-binding domain"/>
    <property type="match status" value="1"/>
</dbReference>
<sequence>MSVSFKTLDLNLLKVFDAVMEERSVLRASQKVALSQSAVSHSLARLREMLEDELFVRTAAGMQPTARALTMAPQIREALRVLEAAVELPTFVPATSTKQFTLAANDFATMVLASPLLKILGREAPHIDLTIKPVTRIDLAEQIDLGRIDVAIGVFSLPPSRFRTSLLFEYDDVLIVGKKRKLGRLDKAMLARLPLVVVSFGGEQEGAIGGFISERGLARRSEMYDRDALERALAESDRPPRMAVSLPHFLAVPALIRDSELAAIVPRPLAQTLEQNYPIAIYELPYTATPLEVRLLWHERVDGEPSHEWLHDVLRRAAENLRRGD</sequence>
<dbReference type="GO" id="GO:0003700">
    <property type="term" value="F:DNA-binding transcription factor activity"/>
    <property type="evidence" value="ECO:0007669"/>
    <property type="project" value="InterPro"/>
</dbReference>
<dbReference type="PANTHER" id="PTHR30118">
    <property type="entry name" value="HTH-TYPE TRANSCRIPTIONAL REGULATOR LEUO-RELATED"/>
    <property type="match status" value="1"/>
</dbReference>
<dbReference type="EMBL" id="RDRA01000007">
    <property type="protein sequence ID" value="RXG95565.1"/>
    <property type="molecule type" value="Genomic_DNA"/>
</dbReference>
<evidence type="ECO:0000313" key="9">
    <source>
        <dbReference type="EMBL" id="RXH01727.1"/>
    </source>
</evidence>
<dbReference type="AlphaFoldDB" id="A0A4Q0QXB2"/>
<comment type="function">
    <text evidence="1">NodD regulates the expression of the nodABCFE genes which encode other nodulation proteins. NodD is also a negative regulator of its own expression. Binds flavonoids as inducers.</text>
</comment>
<gene>
    <name evidence="9" type="ORF">EAS61_04530</name>
    <name evidence="8" type="ORF">EAS62_13860</name>
</gene>
<dbReference type="SUPFAM" id="SSF53850">
    <property type="entry name" value="Periplasmic binding protein-like II"/>
    <property type="match status" value="1"/>
</dbReference>